<feature type="region of interest" description="Disordered" evidence="1">
    <location>
        <begin position="28"/>
        <end position="57"/>
    </location>
</feature>
<gene>
    <name evidence="2" type="ORF">R1flu_025973</name>
</gene>
<protein>
    <submittedName>
        <fullName evidence="2">Uncharacterized protein</fullName>
    </submittedName>
</protein>
<organism evidence="2 3">
    <name type="scientific">Riccia fluitans</name>
    <dbReference type="NCBI Taxonomy" id="41844"/>
    <lineage>
        <taxon>Eukaryota</taxon>
        <taxon>Viridiplantae</taxon>
        <taxon>Streptophyta</taxon>
        <taxon>Embryophyta</taxon>
        <taxon>Marchantiophyta</taxon>
        <taxon>Marchantiopsida</taxon>
        <taxon>Marchantiidae</taxon>
        <taxon>Marchantiales</taxon>
        <taxon>Ricciaceae</taxon>
        <taxon>Riccia</taxon>
    </lineage>
</organism>
<dbReference type="EMBL" id="JBHFFA010000008">
    <property type="protein sequence ID" value="KAL2607400.1"/>
    <property type="molecule type" value="Genomic_DNA"/>
</dbReference>
<reference evidence="2 3" key="1">
    <citation type="submission" date="2024-09" db="EMBL/GenBank/DDBJ databases">
        <title>Chromosome-scale assembly of Riccia fluitans.</title>
        <authorList>
            <person name="Paukszto L."/>
            <person name="Sawicki J."/>
            <person name="Karawczyk K."/>
            <person name="Piernik-Szablinska J."/>
            <person name="Szczecinska M."/>
            <person name="Mazdziarz M."/>
        </authorList>
    </citation>
    <scope>NUCLEOTIDE SEQUENCE [LARGE SCALE GENOMIC DNA]</scope>
    <source>
        <strain evidence="2">Rf_01</strain>
        <tissue evidence="2">Aerial parts of the thallus</tissue>
    </source>
</reference>
<evidence type="ECO:0000313" key="2">
    <source>
        <dbReference type="EMBL" id="KAL2607400.1"/>
    </source>
</evidence>
<sequence>MPQSVEVRDLDNILFGIDTSAWYFQAGSEGSHKEENDDVIELAGTEHSDGPADDDAMSRIPIVDLDKNIDSGADLDRVRDTLLSAGFGVGINTSNNNVKQENPWTTSWITVIYGTNMDSKEGPT</sequence>
<dbReference type="Proteomes" id="UP001605036">
    <property type="component" value="Unassembled WGS sequence"/>
</dbReference>
<name>A0ABD1XEM3_9MARC</name>
<accession>A0ABD1XEM3</accession>
<proteinExistence type="predicted"/>
<evidence type="ECO:0000256" key="1">
    <source>
        <dbReference type="SAM" id="MobiDB-lite"/>
    </source>
</evidence>
<keyword evidence="3" id="KW-1185">Reference proteome</keyword>
<evidence type="ECO:0000313" key="3">
    <source>
        <dbReference type="Proteomes" id="UP001605036"/>
    </source>
</evidence>
<dbReference type="AlphaFoldDB" id="A0ABD1XEM3"/>
<comment type="caution">
    <text evidence="2">The sequence shown here is derived from an EMBL/GenBank/DDBJ whole genome shotgun (WGS) entry which is preliminary data.</text>
</comment>